<dbReference type="AlphaFoldDB" id="A0A5U8JH25"/>
<dbReference type="EMBL" id="AAGTPA010000064">
    <property type="protein sequence ID" value="EBR8436566.1"/>
    <property type="molecule type" value="Genomic_DNA"/>
</dbReference>
<gene>
    <name evidence="1" type="ORF">DOI44_27075</name>
</gene>
<evidence type="ECO:0000313" key="1">
    <source>
        <dbReference type="EMBL" id="EBR8436566.1"/>
    </source>
</evidence>
<organism evidence="1">
    <name type="scientific">Salmonella enterica subsp. enterica serovar Panama</name>
    <dbReference type="NCBI Taxonomy" id="29472"/>
    <lineage>
        <taxon>Bacteria</taxon>
        <taxon>Pseudomonadati</taxon>
        <taxon>Pseudomonadota</taxon>
        <taxon>Gammaproteobacteria</taxon>
        <taxon>Enterobacterales</taxon>
        <taxon>Enterobacteriaceae</taxon>
        <taxon>Salmonella</taxon>
    </lineage>
</organism>
<protein>
    <submittedName>
        <fullName evidence="1">Uncharacterized protein</fullName>
    </submittedName>
</protein>
<dbReference type="Proteomes" id="UP000839597">
    <property type="component" value="Unassembled WGS sequence"/>
</dbReference>
<sequence length="69" mass="8213">MHKNQHLLTVGELLDQLKHYPRDTKLSFSGLDFYRLKWRGENLVQIEFNQLVYRNSEGLVVVENLDQPE</sequence>
<proteinExistence type="predicted"/>
<comment type="caution">
    <text evidence="1">The sequence shown here is derived from an EMBL/GenBank/DDBJ whole genome shotgun (WGS) entry which is preliminary data.</text>
</comment>
<accession>A0A5U8JH25</accession>
<reference evidence="1" key="1">
    <citation type="submission" date="2018-06" db="EMBL/GenBank/DDBJ databases">
        <authorList>
            <person name="Ashton P.M."/>
            <person name="Dallman T."/>
            <person name="Nair S."/>
            <person name="De Pinna E."/>
            <person name="Peters T."/>
            <person name="Grant K."/>
        </authorList>
    </citation>
    <scope>NUCLEOTIDE SEQUENCE [LARGE SCALE GENOMIC DNA]</scope>
    <source>
        <strain evidence="1">449454</strain>
    </source>
</reference>
<name>A0A5U8JH25_SALET</name>